<dbReference type="AlphaFoldDB" id="A0A8J2HKR3"/>
<comment type="caution">
    <text evidence="2">The sequence shown here is derived from an EMBL/GenBank/DDBJ whole genome shotgun (WGS) entry which is preliminary data.</text>
</comment>
<keyword evidence="1" id="KW-1133">Transmembrane helix</keyword>
<name>A0A8J2HKR3_COTCN</name>
<gene>
    <name evidence="2" type="ORF">HICCMSTLAB_LOCUS10127</name>
</gene>
<accession>A0A8J2HKR3</accession>
<evidence type="ECO:0000313" key="3">
    <source>
        <dbReference type="Proteomes" id="UP000786811"/>
    </source>
</evidence>
<sequence>MAGRNKPTSLHTTARRLVRSIRVHAGRFLSLCLLYLFSLYVREFLARFSRPFALKRKESLPHSSTVMCYIILYITAAATPNLDGLPHDDFKCKILVLNFKEEKNSKAPSSLSDPALAYQSIGPGSSPAYTNEYFQYLSVLFFSPQEIKRVLISKVYPLP</sequence>
<keyword evidence="1" id="KW-0472">Membrane</keyword>
<reference evidence="2" key="1">
    <citation type="submission" date="2021-04" db="EMBL/GenBank/DDBJ databases">
        <authorList>
            <person name="Chebbi M.A.C M."/>
        </authorList>
    </citation>
    <scope>NUCLEOTIDE SEQUENCE</scope>
</reference>
<evidence type="ECO:0000313" key="2">
    <source>
        <dbReference type="EMBL" id="CAG5101054.1"/>
    </source>
</evidence>
<organism evidence="2 3">
    <name type="scientific">Cotesia congregata</name>
    <name type="common">Parasitoid wasp</name>
    <name type="synonym">Apanteles congregatus</name>
    <dbReference type="NCBI Taxonomy" id="51543"/>
    <lineage>
        <taxon>Eukaryota</taxon>
        <taxon>Metazoa</taxon>
        <taxon>Ecdysozoa</taxon>
        <taxon>Arthropoda</taxon>
        <taxon>Hexapoda</taxon>
        <taxon>Insecta</taxon>
        <taxon>Pterygota</taxon>
        <taxon>Neoptera</taxon>
        <taxon>Endopterygota</taxon>
        <taxon>Hymenoptera</taxon>
        <taxon>Apocrita</taxon>
        <taxon>Ichneumonoidea</taxon>
        <taxon>Braconidae</taxon>
        <taxon>Microgastrinae</taxon>
        <taxon>Cotesia</taxon>
    </lineage>
</organism>
<dbReference type="EMBL" id="CAJNRD030001122">
    <property type="protein sequence ID" value="CAG5101054.1"/>
    <property type="molecule type" value="Genomic_DNA"/>
</dbReference>
<dbReference type="Proteomes" id="UP000786811">
    <property type="component" value="Unassembled WGS sequence"/>
</dbReference>
<protein>
    <submittedName>
        <fullName evidence="2">Uncharacterized protein</fullName>
    </submittedName>
</protein>
<keyword evidence="3" id="KW-1185">Reference proteome</keyword>
<feature type="transmembrane region" description="Helical" evidence="1">
    <location>
        <begin position="21"/>
        <end position="40"/>
    </location>
</feature>
<proteinExistence type="predicted"/>
<keyword evidence="1" id="KW-0812">Transmembrane</keyword>
<evidence type="ECO:0000256" key="1">
    <source>
        <dbReference type="SAM" id="Phobius"/>
    </source>
</evidence>